<dbReference type="PANTHER" id="PTHR42802:SF1">
    <property type="entry name" value="L-ORNITHINE N(5)-MONOOXYGENASE"/>
    <property type="match status" value="1"/>
</dbReference>
<comment type="catalytic activity">
    <reaction evidence="10">
        <text>L-ornithine + NADH + O2 = N(5)-hydroxy-L-ornithine + NAD(+) + H2O</text>
        <dbReference type="Rhea" id="RHEA:41512"/>
        <dbReference type="ChEBI" id="CHEBI:15377"/>
        <dbReference type="ChEBI" id="CHEBI:15379"/>
        <dbReference type="ChEBI" id="CHEBI:46911"/>
        <dbReference type="ChEBI" id="CHEBI:57540"/>
        <dbReference type="ChEBI" id="CHEBI:57945"/>
        <dbReference type="ChEBI" id="CHEBI:78275"/>
        <dbReference type="EC" id="1.14.13.196"/>
    </reaction>
</comment>
<protein>
    <recommendedName>
        <fullName evidence="4">L-ornithine N(5)-monooxygenase [NAD(P)H]</fullName>
        <ecNumber evidence="4">1.14.13.196</ecNumber>
    </recommendedName>
</protein>
<evidence type="ECO:0000256" key="6">
    <source>
        <dbReference type="ARBA" id="ARBA00022827"/>
    </source>
</evidence>
<keyword evidence="7" id="KW-0521">NADP</keyword>
<gene>
    <name evidence="12" type="primary">SPOSA6832_02800</name>
</gene>
<dbReference type="InterPro" id="IPR025700">
    <property type="entry name" value="Lys/Orn_oxygenase"/>
</dbReference>
<evidence type="ECO:0000313" key="12">
    <source>
        <dbReference type="EMBL" id="CEQ41125.1"/>
    </source>
</evidence>
<dbReference type="Proteomes" id="UP000243876">
    <property type="component" value="Unassembled WGS sequence"/>
</dbReference>
<dbReference type="EC" id="1.14.13.196" evidence="4"/>
<feature type="region of interest" description="Disordered" evidence="11">
    <location>
        <begin position="522"/>
        <end position="618"/>
    </location>
</feature>
<comment type="catalytic activity">
    <reaction evidence="9">
        <text>L-ornithine + NADPH + O2 = N(5)-hydroxy-L-ornithine + NADP(+) + H2O</text>
        <dbReference type="Rhea" id="RHEA:41508"/>
        <dbReference type="ChEBI" id="CHEBI:15377"/>
        <dbReference type="ChEBI" id="CHEBI:15379"/>
        <dbReference type="ChEBI" id="CHEBI:46911"/>
        <dbReference type="ChEBI" id="CHEBI:57783"/>
        <dbReference type="ChEBI" id="CHEBI:58349"/>
        <dbReference type="ChEBI" id="CHEBI:78275"/>
        <dbReference type="EC" id="1.14.13.196"/>
    </reaction>
</comment>
<feature type="compositionally biased region" description="Low complexity" evidence="11">
    <location>
        <begin position="535"/>
        <end position="571"/>
    </location>
</feature>
<sequence length="681" mass="72915">MTSVAPSSSSPPASDVYDLLGIGFGPASVAIAIALSEHNSNAPSPSSSSSHVRAPQYSSLGGLQQALGYDPSRGEAQNGGGVYGAGRRRPIKAAFVERHEGFKWHPGMMLEGSRMQISCVLRLLFTVPSIPADLKTALCSFLKDLATLRNPQSSYTFLSYLASFSPSRLVSFISLSTFTPTRREFADYLQWCAQKVEGEVNAHGGTIGYGEEVVAVEALLPDEDEVKLLKVTSRRLETGEIIHRFTRNLVVSTGGSPQFPPSLRTPDLIASKRVLHTSSFLEQIDSVLSSSLLASSSSAPFSSRPIRLAVIGGGQSATECFLALRSKLSALLPQLRARGLLQHRPQIDLLIRKAALRPTDEGAFSNEVFDPAMSAAVYGLEGKKRQMVLEEARNTNYSIVNPITLEAVYEALYSQKVEEDVLARASSDTAKLLLDPKLVIHPYTNILSASMSPSGVVSLDLRNIVTDKHRTVEYDAIVCGTGYDRQGWRHILFPSAAPLGGAANEESATVSLTDLFSSTTPALDAPTPSLPSPPLDLNLPSSPFDSPYPSSASLPSSRPLSTTGSSSSSSSDDAHYFQMSLSTSAASTSPSTPPASHPSGSRERAKRPSEAHNYPVGENYRLQLPVEVARDGKAKSFKPTVWLQGSCEKSHGISDSLLSVLAVRSGEVVSAMLDEAWFGAD</sequence>
<dbReference type="PANTHER" id="PTHR42802">
    <property type="entry name" value="MONOOXYGENASE"/>
    <property type="match status" value="1"/>
</dbReference>
<comment type="cofactor">
    <cofactor evidence="1">
        <name>FAD</name>
        <dbReference type="ChEBI" id="CHEBI:57692"/>
    </cofactor>
</comment>
<proteinExistence type="inferred from homology"/>
<evidence type="ECO:0000256" key="8">
    <source>
        <dbReference type="ARBA" id="ARBA00023002"/>
    </source>
</evidence>
<dbReference type="InterPro" id="IPR036188">
    <property type="entry name" value="FAD/NAD-bd_sf"/>
</dbReference>
<organism evidence="12 13">
    <name type="scientific">Sporidiobolus salmonicolor</name>
    <name type="common">Yeast-like fungus</name>
    <name type="synonym">Sporobolomyces salmonicolor</name>
    <dbReference type="NCBI Taxonomy" id="5005"/>
    <lineage>
        <taxon>Eukaryota</taxon>
        <taxon>Fungi</taxon>
        <taxon>Dikarya</taxon>
        <taxon>Basidiomycota</taxon>
        <taxon>Pucciniomycotina</taxon>
        <taxon>Microbotryomycetes</taxon>
        <taxon>Sporidiobolales</taxon>
        <taxon>Sporidiobolaceae</taxon>
        <taxon>Sporobolomyces</taxon>
    </lineage>
</organism>
<evidence type="ECO:0000256" key="1">
    <source>
        <dbReference type="ARBA" id="ARBA00001974"/>
    </source>
</evidence>
<reference evidence="13" key="1">
    <citation type="submission" date="2015-02" db="EMBL/GenBank/DDBJ databases">
        <authorList>
            <person name="Gon?alves P."/>
        </authorList>
    </citation>
    <scope>NUCLEOTIDE SEQUENCE [LARGE SCALE GENOMIC DNA]</scope>
</reference>
<keyword evidence="6" id="KW-0274">FAD</keyword>
<evidence type="ECO:0000256" key="2">
    <source>
        <dbReference type="ARBA" id="ARBA00004924"/>
    </source>
</evidence>
<feature type="compositionally biased region" description="Low complexity" evidence="11">
    <location>
        <begin position="580"/>
        <end position="590"/>
    </location>
</feature>
<evidence type="ECO:0000256" key="5">
    <source>
        <dbReference type="ARBA" id="ARBA00022630"/>
    </source>
</evidence>
<evidence type="ECO:0000313" key="13">
    <source>
        <dbReference type="Proteomes" id="UP000243876"/>
    </source>
</evidence>
<dbReference type="EMBL" id="CENE01000011">
    <property type="protein sequence ID" value="CEQ41125.1"/>
    <property type="molecule type" value="Genomic_DNA"/>
</dbReference>
<dbReference type="GO" id="GO:0016491">
    <property type="term" value="F:oxidoreductase activity"/>
    <property type="evidence" value="ECO:0007669"/>
    <property type="project" value="UniProtKB-KW"/>
</dbReference>
<evidence type="ECO:0000256" key="9">
    <source>
        <dbReference type="ARBA" id="ARBA00047598"/>
    </source>
</evidence>
<dbReference type="Pfam" id="PF13434">
    <property type="entry name" value="Lys_Orn_oxgnase"/>
    <property type="match status" value="2"/>
</dbReference>
<dbReference type="SUPFAM" id="SSF51905">
    <property type="entry name" value="FAD/NAD(P)-binding domain"/>
    <property type="match status" value="1"/>
</dbReference>
<dbReference type="Gene3D" id="3.50.50.60">
    <property type="entry name" value="FAD/NAD(P)-binding domain"/>
    <property type="match status" value="3"/>
</dbReference>
<evidence type="ECO:0000256" key="4">
    <source>
        <dbReference type="ARBA" id="ARBA00012881"/>
    </source>
</evidence>
<dbReference type="OrthoDB" id="3519933at2759"/>
<feature type="compositionally biased region" description="Basic and acidic residues" evidence="11">
    <location>
        <begin position="600"/>
        <end position="610"/>
    </location>
</feature>
<dbReference type="AlphaFoldDB" id="A0A0D6ENE3"/>
<comment type="pathway">
    <text evidence="2">Siderophore biosynthesis.</text>
</comment>
<keyword evidence="5" id="KW-0285">Flavoprotein</keyword>
<accession>A0A0D6ENE3</accession>
<evidence type="ECO:0000256" key="7">
    <source>
        <dbReference type="ARBA" id="ARBA00022857"/>
    </source>
</evidence>
<evidence type="ECO:0000256" key="11">
    <source>
        <dbReference type="SAM" id="MobiDB-lite"/>
    </source>
</evidence>
<comment type="similarity">
    <text evidence="3">Belongs to the lysine N(6)-hydroxylase/L-ornithine N(5)-oxygenase family.</text>
</comment>
<keyword evidence="8" id="KW-0560">Oxidoreductase</keyword>
<evidence type="ECO:0000256" key="10">
    <source>
        <dbReference type="ARBA" id="ARBA00049248"/>
    </source>
</evidence>
<keyword evidence="13" id="KW-1185">Reference proteome</keyword>
<dbReference type="GO" id="GO:0006879">
    <property type="term" value="P:intracellular iron ion homeostasis"/>
    <property type="evidence" value="ECO:0007669"/>
    <property type="project" value="TreeGrafter"/>
</dbReference>
<evidence type="ECO:0000256" key="3">
    <source>
        <dbReference type="ARBA" id="ARBA00007588"/>
    </source>
</evidence>
<name>A0A0D6ENE3_SPOSA</name>